<dbReference type="InterPro" id="IPR000014">
    <property type="entry name" value="PAS"/>
</dbReference>
<dbReference type="PANTHER" id="PTHR32089:SF112">
    <property type="entry name" value="LYSOZYME-LIKE PROTEIN-RELATED"/>
    <property type="match status" value="1"/>
</dbReference>
<comment type="caution">
    <text evidence="10">The sequence shown here is derived from an EMBL/GenBank/DDBJ whole genome shotgun (WGS) entry which is preliminary data.</text>
</comment>
<evidence type="ECO:0000256" key="4">
    <source>
        <dbReference type="ARBA" id="ARBA00029447"/>
    </source>
</evidence>
<dbReference type="PROSITE" id="PS50112">
    <property type="entry name" value="PAS"/>
    <property type="match status" value="1"/>
</dbReference>
<sequence>MRNNQPVTQKEYRFSSSDRLISATDKKGQIKYFNDAFLKVSGYSREELVDAPHNLVRHPDMPPSVYESMWQTISKGNPWMGLVKNRRKNGDYYWVSAYVTPIFEGEEIIGYESVRVVPSEEQKARAERVYTRMRSGKSPVSVWQHAKYYSNQLMHIWLPTVLAAVASVVMLGGTTSLIVSAMGALLCLLSFIQQEKQYNKLSELKPNAFKNKIVASTYSQYAGAKAQLEMMVISESARSRTAITRVEDSVATLGSIVRSTREQADSSKALINEQNQKTQDIASAIHEMSTAIQEVASNISTNSEKSELVTQNVNVGANLAEQALNAIDQLSKSVSSIAHTVEDLSNSTEEIGKAADLITTISDQTNLLALNAAIEAARAGEHGRGFSVVADEVRTLATRTRESTDGIHKIIENLIAKAQSAVDISQQGESAATDGVEMVDKTKRSLEEILGAVQSINDMTLQMSASVEEQSSVAEYIHKQVTEIADSALVASENANETSNSNKRLEATTSDLYKLIQRFSSAD</sequence>
<dbReference type="PRINTS" id="PR00260">
    <property type="entry name" value="CHEMTRNSDUCR"/>
</dbReference>
<accession>A0A3M8PVQ6</accession>
<gene>
    <name evidence="10" type="ORF">EBI00_15630</name>
</gene>
<evidence type="ECO:0000256" key="1">
    <source>
        <dbReference type="ARBA" id="ARBA00004429"/>
    </source>
</evidence>
<evidence type="ECO:0000256" key="2">
    <source>
        <dbReference type="ARBA" id="ARBA00022519"/>
    </source>
</evidence>
<dbReference type="PROSITE" id="PS50192">
    <property type="entry name" value="T_SNARE"/>
    <property type="match status" value="1"/>
</dbReference>
<evidence type="ECO:0000259" key="8">
    <source>
        <dbReference type="PROSITE" id="PS50112"/>
    </source>
</evidence>
<dbReference type="CDD" id="cd11386">
    <property type="entry name" value="MCP_signal"/>
    <property type="match status" value="1"/>
</dbReference>
<organism evidence="10 11">
    <name type="scientific">Marinomonas hwangdonensis</name>
    <dbReference type="NCBI Taxonomy" id="1053647"/>
    <lineage>
        <taxon>Bacteria</taxon>
        <taxon>Pseudomonadati</taxon>
        <taxon>Pseudomonadota</taxon>
        <taxon>Gammaproteobacteria</taxon>
        <taxon>Oceanospirillales</taxon>
        <taxon>Oceanospirillaceae</taxon>
        <taxon>Marinomonas</taxon>
    </lineage>
</organism>
<dbReference type="PANTHER" id="PTHR32089">
    <property type="entry name" value="METHYL-ACCEPTING CHEMOTAXIS PROTEIN MCPB"/>
    <property type="match status" value="1"/>
</dbReference>
<dbReference type="Pfam" id="PF08447">
    <property type="entry name" value="PAS_3"/>
    <property type="match status" value="1"/>
</dbReference>
<keyword evidence="3 5" id="KW-0807">Transducer</keyword>
<dbReference type="InterPro" id="IPR013655">
    <property type="entry name" value="PAS_fold_3"/>
</dbReference>
<dbReference type="InterPro" id="IPR035965">
    <property type="entry name" value="PAS-like_dom_sf"/>
</dbReference>
<keyword evidence="6" id="KW-1133">Transmembrane helix</keyword>
<feature type="transmembrane region" description="Helical" evidence="6">
    <location>
        <begin position="161"/>
        <end position="192"/>
    </location>
</feature>
<comment type="similarity">
    <text evidence="4">Belongs to the methyl-accepting chemotaxis (MCP) protein family.</text>
</comment>
<dbReference type="AlphaFoldDB" id="A0A3M8PVQ6"/>
<dbReference type="Proteomes" id="UP000280507">
    <property type="component" value="Unassembled WGS sequence"/>
</dbReference>
<evidence type="ECO:0000259" key="9">
    <source>
        <dbReference type="PROSITE" id="PS50192"/>
    </source>
</evidence>
<dbReference type="GO" id="GO:0004888">
    <property type="term" value="F:transmembrane signaling receptor activity"/>
    <property type="evidence" value="ECO:0007669"/>
    <property type="project" value="InterPro"/>
</dbReference>
<dbReference type="Gene3D" id="3.30.450.20">
    <property type="entry name" value="PAS domain"/>
    <property type="match status" value="1"/>
</dbReference>
<feature type="domain" description="T-SNARE coiled-coil homology" evidence="9">
    <location>
        <begin position="436"/>
        <end position="498"/>
    </location>
</feature>
<dbReference type="SMART" id="SM00091">
    <property type="entry name" value="PAS"/>
    <property type="match status" value="1"/>
</dbReference>
<dbReference type="OrthoDB" id="5675566at2"/>
<proteinExistence type="inferred from homology"/>
<dbReference type="GO" id="GO:0005886">
    <property type="term" value="C:plasma membrane"/>
    <property type="evidence" value="ECO:0007669"/>
    <property type="project" value="UniProtKB-SubCell"/>
</dbReference>
<dbReference type="GO" id="GO:0006935">
    <property type="term" value="P:chemotaxis"/>
    <property type="evidence" value="ECO:0007669"/>
    <property type="project" value="InterPro"/>
</dbReference>
<dbReference type="Pfam" id="PF00015">
    <property type="entry name" value="MCPsignal"/>
    <property type="match status" value="1"/>
</dbReference>
<evidence type="ECO:0000313" key="10">
    <source>
        <dbReference type="EMBL" id="RNF47321.1"/>
    </source>
</evidence>
<dbReference type="SMART" id="SM00283">
    <property type="entry name" value="MA"/>
    <property type="match status" value="1"/>
</dbReference>
<feature type="domain" description="Methyl-accepting transducer" evidence="7">
    <location>
        <begin position="249"/>
        <end position="485"/>
    </location>
</feature>
<comment type="subcellular location">
    <subcellularLocation>
        <location evidence="1">Cell inner membrane</location>
        <topology evidence="1">Multi-pass membrane protein</topology>
    </subcellularLocation>
</comment>
<dbReference type="SUPFAM" id="SSF55785">
    <property type="entry name" value="PYP-like sensor domain (PAS domain)"/>
    <property type="match status" value="1"/>
</dbReference>
<evidence type="ECO:0000259" key="7">
    <source>
        <dbReference type="PROSITE" id="PS50111"/>
    </source>
</evidence>
<dbReference type="NCBIfam" id="TIGR00229">
    <property type="entry name" value="sensory_box"/>
    <property type="match status" value="1"/>
</dbReference>
<name>A0A3M8PVQ6_9GAMM</name>
<evidence type="ECO:0000256" key="5">
    <source>
        <dbReference type="PROSITE-ProRule" id="PRU00284"/>
    </source>
</evidence>
<keyword evidence="6" id="KW-0472">Membrane</keyword>
<dbReference type="Gene3D" id="1.10.287.950">
    <property type="entry name" value="Methyl-accepting chemotaxis protein"/>
    <property type="match status" value="1"/>
</dbReference>
<dbReference type="PROSITE" id="PS50111">
    <property type="entry name" value="CHEMOTAXIS_TRANSDUC_2"/>
    <property type="match status" value="1"/>
</dbReference>
<evidence type="ECO:0000256" key="3">
    <source>
        <dbReference type="ARBA" id="ARBA00023224"/>
    </source>
</evidence>
<dbReference type="SUPFAM" id="SSF58104">
    <property type="entry name" value="Methyl-accepting chemotaxis protein (MCP) signaling domain"/>
    <property type="match status" value="1"/>
</dbReference>
<keyword evidence="2" id="KW-1003">Cell membrane</keyword>
<dbReference type="InterPro" id="IPR004090">
    <property type="entry name" value="Chemotax_Me-accpt_rcpt"/>
</dbReference>
<evidence type="ECO:0000313" key="11">
    <source>
        <dbReference type="Proteomes" id="UP000280507"/>
    </source>
</evidence>
<keyword evidence="11" id="KW-1185">Reference proteome</keyword>
<feature type="domain" description="PAS" evidence="8">
    <location>
        <begin position="21"/>
        <end position="76"/>
    </location>
</feature>
<protein>
    <submittedName>
        <fullName evidence="10">PAS domain S-box protein</fullName>
    </submittedName>
</protein>
<dbReference type="RefSeq" id="WP_123096864.1">
    <property type="nucleotide sequence ID" value="NZ_RIZG01000016.1"/>
</dbReference>
<keyword evidence="2" id="KW-0997">Cell inner membrane</keyword>
<dbReference type="CDD" id="cd00130">
    <property type="entry name" value="PAS"/>
    <property type="match status" value="1"/>
</dbReference>
<dbReference type="InterPro" id="IPR004089">
    <property type="entry name" value="MCPsignal_dom"/>
</dbReference>
<dbReference type="EMBL" id="RIZG01000016">
    <property type="protein sequence ID" value="RNF47321.1"/>
    <property type="molecule type" value="Genomic_DNA"/>
</dbReference>
<keyword evidence="6" id="KW-0812">Transmembrane</keyword>
<reference evidence="10 11" key="1">
    <citation type="journal article" date="2012" name="Int. J. Syst. Evol. Microbiol.">
        <title>Marinomonas hwangdonensis sp. nov., isolated from seawater.</title>
        <authorList>
            <person name="Jung Y.T."/>
            <person name="Oh T.K."/>
            <person name="Yoon J.H."/>
        </authorList>
    </citation>
    <scope>NUCLEOTIDE SEQUENCE [LARGE SCALE GENOMIC DNA]</scope>
    <source>
        <strain evidence="10 11">HDW-15</strain>
    </source>
</reference>
<evidence type="ECO:0000256" key="6">
    <source>
        <dbReference type="SAM" id="Phobius"/>
    </source>
</evidence>
<dbReference type="GO" id="GO:0007165">
    <property type="term" value="P:signal transduction"/>
    <property type="evidence" value="ECO:0007669"/>
    <property type="project" value="UniProtKB-KW"/>
</dbReference>
<dbReference type="InterPro" id="IPR000727">
    <property type="entry name" value="T_SNARE_dom"/>
</dbReference>